<dbReference type="InterPro" id="IPR035906">
    <property type="entry name" value="MetI-like_sf"/>
</dbReference>
<keyword evidence="5 7" id="KW-1133">Transmembrane helix</keyword>
<feature type="transmembrane region" description="Helical" evidence="7">
    <location>
        <begin position="142"/>
        <end position="162"/>
    </location>
</feature>
<dbReference type="GO" id="GO:0055085">
    <property type="term" value="P:transmembrane transport"/>
    <property type="evidence" value="ECO:0007669"/>
    <property type="project" value="InterPro"/>
</dbReference>
<feature type="region of interest" description="Disordered" evidence="8">
    <location>
        <begin position="1"/>
        <end position="36"/>
    </location>
</feature>
<dbReference type="Proteomes" id="UP000490386">
    <property type="component" value="Unassembled WGS sequence"/>
</dbReference>
<feature type="transmembrane region" description="Helical" evidence="7">
    <location>
        <begin position="41"/>
        <end position="63"/>
    </location>
</feature>
<reference evidence="10 11" key="1">
    <citation type="submission" date="2019-09" db="EMBL/GenBank/DDBJ databases">
        <title>Phylogeny of genus Pseudoclavibacter and closely related genus.</title>
        <authorList>
            <person name="Li Y."/>
        </authorList>
    </citation>
    <scope>NUCLEOTIDE SEQUENCE [LARGE SCALE GENOMIC DNA]</scope>
    <source>
        <strain evidence="10 11">THG-MD12</strain>
    </source>
</reference>
<accession>A0A7J5B2W8</accession>
<evidence type="ECO:0000256" key="8">
    <source>
        <dbReference type="SAM" id="MobiDB-lite"/>
    </source>
</evidence>
<feature type="transmembrane region" description="Helical" evidence="7">
    <location>
        <begin position="201"/>
        <end position="219"/>
    </location>
</feature>
<dbReference type="Gene3D" id="1.10.3720.10">
    <property type="entry name" value="MetI-like"/>
    <property type="match status" value="1"/>
</dbReference>
<dbReference type="GO" id="GO:0005886">
    <property type="term" value="C:plasma membrane"/>
    <property type="evidence" value="ECO:0007669"/>
    <property type="project" value="UniProtKB-SubCell"/>
</dbReference>
<dbReference type="SUPFAM" id="SSF161098">
    <property type="entry name" value="MetI-like"/>
    <property type="match status" value="1"/>
</dbReference>
<comment type="similarity">
    <text evidence="7">Belongs to the binding-protein-dependent transport system permease family.</text>
</comment>
<evidence type="ECO:0000256" key="3">
    <source>
        <dbReference type="ARBA" id="ARBA00022475"/>
    </source>
</evidence>
<evidence type="ECO:0000313" key="10">
    <source>
        <dbReference type="EMBL" id="KAB1638228.1"/>
    </source>
</evidence>
<dbReference type="OrthoDB" id="34224at2"/>
<feature type="domain" description="ABC transmembrane type-1" evidence="9">
    <location>
        <begin position="104"/>
        <end position="318"/>
    </location>
</feature>
<keyword evidence="6 7" id="KW-0472">Membrane</keyword>
<keyword evidence="4 7" id="KW-0812">Transmembrane</keyword>
<evidence type="ECO:0000256" key="6">
    <source>
        <dbReference type="ARBA" id="ARBA00023136"/>
    </source>
</evidence>
<organism evidence="10 11">
    <name type="scientific">Pseudoclavibacter terrae</name>
    <dbReference type="NCBI Taxonomy" id="1530195"/>
    <lineage>
        <taxon>Bacteria</taxon>
        <taxon>Bacillati</taxon>
        <taxon>Actinomycetota</taxon>
        <taxon>Actinomycetes</taxon>
        <taxon>Micrococcales</taxon>
        <taxon>Microbacteriaceae</taxon>
        <taxon>Pseudoclavibacter</taxon>
    </lineage>
</organism>
<feature type="transmembrane region" description="Helical" evidence="7">
    <location>
        <begin position="294"/>
        <end position="318"/>
    </location>
</feature>
<keyword evidence="11" id="KW-1185">Reference proteome</keyword>
<comment type="caution">
    <text evidence="10">The sequence shown here is derived from an EMBL/GenBank/DDBJ whole genome shotgun (WGS) entry which is preliminary data.</text>
</comment>
<feature type="transmembrane region" description="Helical" evidence="7">
    <location>
        <begin position="240"/>
        <end position="262"/>
    </location>
</feature>
<evidence type="ECO:0000256" key="7">
    <source>
        <dbReference type="RuleBase" id="RU363032"/>
    </source>
</evidence>
<name>A0A7J5B2W8_9MICO</name>
<sequence length="326" mass="35411">MTDLQTREVAVSQKPNARQQSGKQSAGAGKKGSPSRRRDGLFAYLTLSPTLVVVGLLMAYPFYVAIDLSFRGGRVQSLTEVGALPLTLDNYVSILTDPQLLGDLGRSVVYTLGVLIPAFLIGLGLALLLNRSFPGRRIFRPLVLLPWAVPGIAVSAAFAWMLDASYGIVNAVLRHLGLIQENIAWLADPDSAMLAVIIPTIWKYYPFFTLVLLAALQSVPGELYEAAQLDGAKARQQFRYVTWPAVRTASALSIVITAIGIFREFDFIYPLTGGGPNNATQTLAIRIYNEAFQYFQLGLAAALGVITMLIATAVLAVFMRSLRTQS</sequence>
<evidence type="ECO:0000313" key="11">
    <source>
        <dbReference type="Proteomes" id="UP000490386"/>
    </source>
</evidence>
<evidence type="ECO:0000256" key="2">
    <source>
        <dbReference type="ARBA" id="ARBA00022448"/>
    </source>
</evidence>
<dbReference type="PANTHER" id="PTHR43005:SF1">
    <property type="entry name" value="SPERMIDINE_PUTRESCINE TRANSPORT SYSTEM PERMEASE PROTEIN"/>
    <property type="match status" value="1"/>
</dbReference>
<dbReference type="RefSeq" id="WP_151423317.1">
    <property type="nucleotide sequence ID" value="NZ_WBJX01000002.1"/>
</dbReference>
<comment type="subcellular location">
    <subcellularLocation>
        <location evidence="1 7">Cell membrane</location>
        <topology evidence="1 7">Multi-pass membrane protein</topology>
    </subcellularLocation>
</comment>
<evidence type="ECO:0000256" key="1">
    <source>
        <dbReference type="ARBA" id="ARBA00004651"/>
    </source>
</evidence>
<dbReference type="Pfam" id="PF00528">
    <property type="entry name" value="BPD_transp_1"/>
    <property type="match status" value="1"/>
</dbReference>
<dbReference type="AlphaFoldDB" id="A0A7J5B2W8"/>
<dbReference type="PROSITE" id="PS50928">
    <property type="entry name" value="ABC_TM1"/>
    <property type="match status" value="1"/>
</dbReference>
<dbReference type="PANTHER" id="PTHR43005">
    <property type="entry name" value="BLR7065 PROTEIN"/>
    <property type="match status" value="1"/>
</dbReference>
<dbReference type="InterPro" id="IPR000515">
    <property type="entry name" value="MetI-like"/>
</dbReference>
<keyword evidence="3" id="KW-1003">Cell membrane</keyword>
<evidence type="ECO:0000256" key="4">
    <source>
        <dbReference type="ARBA" id="ARBA00022692"/>
    </source>
</evidence>
<feature type="compositionally biased region" description="Low complexity" evidence="8">
    <location>
        <begin position="17"/>
        <end position="32"/>
    </location>
</feature>
<dbReference type="EMBL" id="WBJX01000002">
    <property type="protein sequence ID" value="KAB1638228.1"/>
    <property type="molecule type" value="Genomic_DNA"/>
</dbReference>
<feature type="transmembrane region" description="Helical" evidence="7">
    <location>
        <begin position="108"/>
        <end position="130"/>
    </location>
</feature>
<protein>
    <submittedName>
        <fullName evidence="10">Sugar ABC transporter permease</fullName>
    </submittedName>
</protein>
<evidence type="ECO:0000259" key="9">
    <source>
        <dbReference type="PROSITE" id="PS50928"/>
    </source>
</evidence>
<gene>
    <name evidence="10" type="ORF">F8O03_07455</name>
</gene>
<proteinExistence type="inferred from homology"/>
<evidence type="ECO:0000256" key="5">
    <source>
        <dbReference type="ARBA" id="ARBA00022989"/>
    </source>
</evidence>
<dbReference type="CDD" id="cd06261">
    <property type="entry name" value="TM_PBP2"/>
    <property type="match status" value="1"/>
</dbReference>
<keyword evidence="2 7" id="KW-0813">Transport</keyword>